<keyword evidence="3 4" id="KW-0456">Lyase</keyword>
<dbReference type="SUPFAM" id="SSF64288">
    <property type="entry name" value="Chorismate lyase-like"/>
    <property type="match status" value="1"/>
</dbReference>
<organism evidence="4 5">
    <name type="scientific">Legionella beliardensis</name>
    <dbReference type="NCBI Taxonomy" id="91822"/>
    <lineage>
        <taxon>Bacteria</taxon>
        <taxon>Pseudomonadati</taxon>
        <taxon>Pseudomonadota</taxon>
        <taxon>Gammaproteobacteria</taxon>
        <taxon>Legionellales</taxon>
        <taxon>Legionellaceae</taxon>
        <taxon>Legionella</taxon>
    </lineage>
</organism>
<dbReference type="GO" id="GO:0008813">
    <property type="term" value="F:chorismate lyase activity"/>
    <property type="evidence" value="ECO:0007669"/>
    <property type="project" value="UniProtKB-EC"/>
</dbReference>
<dbReference type="Gene3D" id="3.40.1410.10">
    <property type="entry name" value="Chorismate lyase-like"/>
    <property type="match status" value="1"/>
</dbReference>
<dbReference type="GO" id="GO:0005829">
    <property type="term" value="C:cytosol"/>
    <property type="evidence" value="ECO:0007669"/>
    <property type="project" value="TreeGrafter"/>
</dbReference>
<name>A0A378I155_9GAMM</name>
<dbReference type="EMBL" id="UGNV01000001">
    <property type="protein sequence ID" value="STX28937.1"/>
    <property type="molecule type" value="Genomic_DNA"/>
</dbReference>
<dbReference type="Proteomes" id="UP000254968">
    <property type="component" value="Unassembled WGS sequence"/>
</dbReference>
<dbReference type="InterPro" id="IPR007440">
    <property type="entry name" value="Chorismate--pyruvate_lyase"/>
</dbReference>
<dbReference type="GO" id="GO:0006744">
    <property type="term" value="P:ubiquinone biosynthetic process"/>
    <property type="evidence" value="ECO:0007669"/>
    <property type="project" value="UniProtKB-KW"/>
</dbReference>
<evidence type="ECO:0000313" key="5">
    <source>
        <dbReference type="Proteomes" id="UP000254968"/>
    </source>
</evidence>
<evidence type="ECO:0000313" key="4">
    <source>
        <dbReference type="EMBL" id="STX28937.1"/>
    </source>
</evidence>
<dbReference type="Pfam" id="PF04345">
    <property type="entry name" value="Chor_lyase"/>
    <property type="match status" value="1"/>
</dbReference>
<dbReference type="InterPro" id="IPR028978">
    <property type="entry name" value="Chorismate_lyase_/UTRA_dom_sf"/>
</dbReference>
<evidence type="ECO:0000256" key="3">
    <source>
        <dbReference type="ARBA" id="ARBA00023239"/>
    </source>
</evidence>
<dbReference type="AlphaFoldDB" id="A0A378I155"/>
<evidence type="ECO:0000256" key="1">
    <source>
        <dbReference type="ARBA" id="ARBA00022490"/>
    </source>
</evidence>
<accession>A0A378I155</accession>
<dbReference type="EC" id="4.1.3.40" evidence="4"/>
<sequence>MLLPFFETIKTSILPPSELFPWLTHTKSLTKKLKEQAGEAHLIVLKQYWRNMTWWNRYVFELDASQPVFQREIIISAQGKKCWYARTIIPAHTYHTHQSFFARLEHESLGHLIFDNQEITRLALDYYLITPKSIEYYWLKSVITGNEENLWGRLAVFTINTQDPFYLVEIFLPDLLKVAHELE</sequence>
<keyword evidence="1" id="KW-0963">Cytoplasm</keyword>
<gene>
    <name evidence="4" type="primary">ubiC</name>
    <name evidence="4" type="ORF">NCTC13315_01471</name>
</gene>
<keyword evidence="2" id="KW-0831">Ubiquinone biosynthesis</keyword>
<evidence type="ECO:0000256" key="2">
    <source>
        <dbReference type="ARBA" id="ARBA00022688"/>
    </source>
</evidence>
<keyword evidence="5" id="KW-1185">Reference proteome</keyword>
<proteinExistence type="predicted"/>
<dbReference type="PANTHER" id="PTHR38683">
    <property type="entry name" value="CHORISMATE PYRUVATE-LYASE"/>
    <property type="match status" value="1"/>
</dbReference>
<dbReference type="PANTHER" id="PTHR38683:SF1">
    <property type="entry name" value="CHORISMATE PYRUVATE-LYASE"/>
    <property type="match status" value="1"/>
</dbReference>
<reference evidence="4 5" key="1">
    <citation type="submission" date="2018-06" db="EMBL/GenBank/DDBJ databases">
        <authorList>
            <consortium name="Pathogen Informatics"/>
            <person name="Doyle S."/>
        </authorList>
    </citation>
    <scope>NUCLEOTIDE SEQUENCE [LARGE SCALE GENOMIC DNA]</scope>
    <source>
        <strain evidence="4 5">NCTC13315</strain>
    </source>
</reference>
<dbReference type="RefSeq" id="WP_115302646.1">
    <property type="nucleotide sequence ID" value="NZ_CAAAHO010000004.1"/>
</dbReference>
<protein>
    <submittedName>
        <fullName evidence="4">4-hydroxybenzoate synthetase</fullName>
        <ecNumber evidence="4">4.1.3.40</ecNumber>
    </submittedName>
</protein>
<dbReference type="OrthoDB" id="5646761at2"/>